<reference evidence="5 6" key="1">
    <citation type="submission" date="2017-07" db="EMBL/GenBank/DDBJ databases">
        <title>Draft sequence of Rhodococcus enclensis 23b-28.</title>
        <authorList>
            <person name="Besaury L."/>
            <person name="Sancelme M."/>
            <person name="Amato P."/>
            <person name="Lallement A."/>
            <person name="Delort A.-M."/>
        </authorList>
    </citation>
    <scope>NUCLEOTIDE SEQUENCE [LARGE SCALE GENOMIC DNA]</scope>
    <source>
        <strain evidence="5 6">23b-28</strain>
    </source>
</reference>
<dbReference type="PANTHER" id="PTHR43201">
    <property type="entry name" value="ACYL-COA SYNTHETASE"/>
    <property type="match status" value="1"/>
</dbReference>
<organism evidence="5 6">
    <name type="scientific">Rhodococcus qingshengii</name>
    <dbReference type="NCBI Taxonomy" id="334542"/>
    <lineage>
        <taxon>Bacteria</taxon>
        <taxon>Bacillati</taxon>
        <taxon>Actinomycetota</taxon>
        <taxon>Actinomycetes</taxon>
        <taxon>Mycobacteriales</taxon>
        <taxon>Nocardiaceae</taxon>
        <taxon>Rhodococcus</taxon>
        <taxon>Rhodococcus erythropolis group</taxon>
    </lineage>
</organism>
<dbReference type="AlphaFoldDB" id="A0A2A5IYK5"/>
<evidence type="ECO:0000313" key="5">
    <source>
        <dbReference type="EMBL" id="PCK22424.1"/>
    </source>
</evidence>
<dbReference type="InterPro" id="IPR042099">
    <property type="entry name" value="ANL_N_sf"/>
</dbReference>
<dbReference type="Pfam" id="PF13193">
    <property type="entry name" value="AMP-binding_C"/>
    <property type="match status" value="1"/>
</dbReference>
<comment type="caution">
    <text evidence="5">The sequence shown here is derived from an EMBL/GenBank/DDBJ whole genome shotgun (WGS) entry which is preliminary data.</text>
</comment>
<feature type="domain" description="AMP-dependent synthetase/ligase" evidence="3">
    <location>
        <begin position="10"/>
        <end position="372"/>
    </location>
</feature>
<dbReference type="GO" id="GO:0031956">
    <property type="term" value="F:medium-chain fatty acid-CoA ligase activity"/>
    <property type="evidence" value="ECO:0007669"/>
    <property type="project" value="TreeGrafter"/>
</dbReference>
<dbReference type="Gene3D" id="3.40.50.12780">
    <property type="entry name" value="N-terminal domain of ligase-like"/>
    <property type="match status" value="1"/>
</dbReference>
<name>A0A2A5IYK5_RHOSG</name>
<gene>
    <name evidence="5" type="ORF">CHR55_32385</name>
</gene>
<evidence type="ECO:0000259" key="4">
    <source>
        <dbReference type="Pfam" id="PF13193"/>
    </source>
</evidence>
<evidence type="ECO:0000256" key="2">
    <source>
        <dbReference type="ARBA" id="ARBA00022598"/>
    </source>
</evidence>
<dbReference type="FunFam" id="3.30.300.30:FF:000008">
    <property type="entry name" value="2,3-dihydroxybenzoate-AMP ligase"/>
    <property type="match status" value="1"/>
</dbReference>
<dbReference type="Proteomes" id="UP000230886">
    <property type="component" value="Unassembled WGS sequence"/>
</dbReference>
<comment type="similarity">
    <text evidence="1">Belongs to the ATP-dependent AMP-binding enzyme family.</text>
</comment>
<evidence type="ECO:0000313" key="6">
    <source>
        <dbReference type="Proteomes" id="UP000230886"/>
    </source>
</evidence>
<dbReference type="Pfam" id="PF00501">
    <property type="entry name" value="AMP-binding"/>
    <property type="match status" value="1"/>
</dbReference>
<proteinExistence type="inferred from homology"/>
<accession>A0A2A5IYK5</accession>
<protein>
    <submittedName>
        <fullName evidence="5">Uncharacterized protein</fullName>
    </submittedName>
</protein>
<dbReference type="InterPro" id="IPR020845">
    <property type="entry name" value="AMP-binding_CS"/>
</dbReference>
<dbReference type="PANTHER" id="PTHR43201:SF5">
    <property type="entry name" value="MEDIUM-CHAIN ACYL-COA LIGASE ACSF2, MITOCHONDRIAL"/>
    <property type="match status" value="1"/>
</dbReference>
<dbReference type="Gene3D" id="3.30.300.30">
    <property type="match status" value="1"/>
</dbReference>
<evidence type="ECO:0000256" key="1">
    <source>
        <dbReference type="ARBA" id="ARBA00006432"/>
    </source>
</evidence>
<sequence length="506" mass="54759">MEPTPAQILAERARFTPEADAYVDSNGRTFTFREADGRSRALAAALATVGVKKHDRVIVLAKNDEFLATSFYALSYLGAVAVIANWRLPIPELAYVVENSEPVAILHDPEFTATAEALAEKSVRNPLRVCNGAIEAGDARVIDASEIVDHFNPPDLSPAGSAHDPAVIMYTSGTTGRPKGAVLTNANFFWSAHAMTNSIAWEPGHQFLLVSPMFHIAGLAPLTASVLRGNTTIFLRDFDPIQVWRTIGDRRITTMMAVPMMLQALLQVARSSEVDASSLISISCGGSMVPVSLIQGFDDLDVTVQIVYGMTEYTGSLTYWLPRMGSKGSDSQGKALLGAELKIVDLTDGSTADSGSRGEVWCRGPQRFAGYWGNAEATAGAITEDGWYRSGDIGYIDDDGFLHLVDRVKDMLISGGENIYPAELEAVIARHPDVAEVAVVGVPDERWGEVPTAHVVRMNGSALTETEVIDWCREYLAGFKRPKSVTFIDELPRNAIGKIQKAALRG</sequence>
<dbReference type="GO" id="GO:0006631">
    <property type="term" value="P:fatty acid metabolic process"/>
    <property type="evidence" value="ECO:0007669"/>
    <property type="project" value="TreeGrafter"/>
</dbReference>
<dbReference type="InterPro" id="IPR000873">
    <property type="entry name" value="AMP-dep_synth/lig_dom"/>
</dbReference>
<dbReference type="InterPro" id="IPR025110">
    <property type="entry name" value="AMP-bd_C"/>
</dbReference>
<dbReference type="PROSITE" id="PS00455">
    <property type="entry name" value="AMP_BINDING"/>
    <property type="match status" value="1"/>
</dbReference>
<dbReference type="EMBL" id="NOVD01000071">
    <property type="protein sequence ID" value="PCK22424.1"/>
    <property type="molecule type" value="Genomic_DNA"/>
</dbReference>
<dbReference type="InterPro" id="IPR045851">
    <property type="entry name" value="AMP-bd_C_sf"/>
</dbReference>
<keyword evidence="2" id="KW-0436">Ligase</keyword>
<feature type="domain" description="AMP-binding enzyme C-terminal" evidence="4">
    <location>
        <begin position="423"/>
        <end position="498"/>
    </location>
</feature>
<dbReference type="SUPFAM" id="SSF56801">
    <property type="entry name" value="Acetyl-CoA synthetase-like"/>
    <property type="match status" value="1"/>
</dbReference>
<dbReference type="RefSeq" id="WP_099698985.1">
    <property type="nucleotide sequence ID" value="NZ_NOVD01000071.1"/>
</dbReference>
<evidence type="ECO:0000259" key="3">
    <source>
        <dbReference type="Pfam" id="PF00501"/>
    </source>
</evidence>